<sequence>MSGDFRGIDLESHDPNTQREKKETNMYGLSSSFEGSVNFDTVKIKDAVKEPFFTSDNIEKILGERINFDEINYLKYVPTEEANIRIAFIYLAFKANIFLMIFGPTSSAKTYSIYIAYYIYYQKQLKRGIKMKKKEPLRINVSEQTTKDDFIGSIIFDEERGEFRFKEGLFTDAFENGYWLLIDEITLAPYQVLQALEAALDSRRLTVQRMGETVEIEMHKDFFLVCATNPNNKYYQRSNLPKEFLDRFLCTEFENLTSDEMLNIMMKKGDGIEDKNEIQKVINAHCSYTVNDEKSELYRYTLRDLDKAVFLLNRGIKAEKVIDIVYRTRAGEDLVTYNSFGKDPFQDVNTDDFFITESRKKYFQLGLDCLHNGLNIILENEHGEGTSKLAEITAIAYNNMPPIIITMTDELEIQDITRFSVPIHLNGNIEVRNMKGVVYQAMETGRVLIIENLEIGKTKVIEALNDIYECNLLEGDSIKIVRNIKVHKNFRIIFILHSNVIHKLSPAFLNRFIQIKMKPTKEIYNYFNIKAGLPINIFSPQFPEIPDVSSNVEYLTQDNNKIAHTSQIETFYALTKQSVEKQIPICISSEIGYGVNLGMHLYLDEKYGRSKIHDFYCTSETSVEHLIGKHVFEGELVFQIGELLQAAINGEIIIFHGIDKLSRHTFSYIQYVLNCVKDVKREFIIPGYDVSKYKFSKDFRCLATIDINNAESKDINYILKYFHVLPHASDDLDDKKDYRKGFPKPNYDDYMKICQLNEDLVESYSPLLDPLIKCFLLCYEKRNVYDTTFRMFNRMINNIQKLCFPDSPIEQAISIFALFQNVNDHNINDLLTTLSKEISFNYTNVEELLKSDVKVMETDDKTEYKLTKGLLSIPINISLDNENVSFKEMSTGRLDATFHLMGIHSPTILVGPTSYKEHLLKDLNDHQNFSVLKIIKDSSFNEVIGGISIKKNHQQSGEYEHGEIFDLLIRHMRTLTSIRDQINDLDLHSGDSLNDISAIIDEMEDGTLKPYFQYLYDIILKECQYATFFELGFVVRELLLGNSILIKNVDELKESIIDGLIPFLNDSIMLKDCLPDDFGHLSQVQIKNPSIFFTCSEEKYNKLPAAFRSRVQAVHIKNITKDDLKQCVNDINLLNAYDSKIKDYSDMNRAINVIKIAEVLDNYNTPEERIDNAYKIIILDQSVFGNEEKLYDIEQLIEYDKNTKKLISKRTGASLHIKINDFKDKNKDIDIMNNIIEKLKDLIFVPSLASLVDYTIISLATHIPLIIVSSPGQAKSEFIRNFGEAINKHAEVHNMSKNKSQDEYSEHIAPSEDGFEFKVGSLYEKLDKDEIFQIDELNLASDELLSFFLKLFKAPYDSNFDDHLNTKEIKIKKKLNFIATMNPANVSARRSYLPTGFTSCSIVYQMQDYTIADILYIMKAIFTKYTTVFEDYEKTFSFICDCHAKAMKESNDVTIRDLLKLNEILQSCQTKDGKISNKKIVSYVEIVYSSKMVNCQNDFNDIITKYLGPKNMKKIPDFVIKEQYLLKKKCKTALKKTNRVLYIIGPSGCGKNKVIEDLANRGFDGEIHNVFTVQLCHESDDSEFLGRYEPKYSDQKKKLDEFILDLKLPKLDRKLTSNQETILAGYIDELSETDNNVVKTIEKIKNNSILMENKKLKDKIKKFEKDWKQNISFKYIESLLVKAMISGDWVVLDNINLCSGDILESLNSFLEEKHILRLPNGESYGYKNEEGINPIREGFKLILISNDQISDENHIIPAPFLSRCIIVRANKPENHDLAIIGSNFFNISYYSEFMSKCFFDDTKSHVRDIIRMAKICKFIHQNGNMELEDELGKSIKFILNYDHNYNIPDEYKNKKKDGVNIYKSIISTIQTNLIDNTLEDNFFLAEVENDSKLAELKGIFQSLKDYSILNELFKETLRLACYIFSTTPFPNHGDNYTIQEKLITFLLCAYMITSNPKKKVPDFVWDLKFLPSVWDFIFIARNDYSTFTTLDGFKEFMILHSSDNFEFACEFFNCFHKNIRALSDKMEEEIDEQINAMFRRTHIERINDPLLNHHKNKIEIEKLPIAFPSIPNNKIVLDDSLSYSEIIELLNWLDIMPSLSILKIFNYDLEEKTIFNLHRPLFHMDMRHSKIYDILLTKYDHLFKIFKEIFDIPENKDELYATIKEICKKYPPIKFGDLSSLNSDFLDFCKRRQNECDLTKVILEVLLKAQTKIRNAYNVERIKNDVSNKQNENYTEAFKILTKVQNTSIREHINKLMESTINNDKLKEIIKLGIIDKYIMSNNDDFIPKYLDCPYLSRYNCLIPNRNVIELSIILAKFIIPAKCNSFQISNDLYKKIKEKLSTTEVQKLLDDIRDSFNKEDIDYTFLERLLKEFETQPISMLKLNNTDIISNIIHDMNTYHVDYLIALDPTQAKKYIQLIIDRKPFPNDIPKDYLSHLLKDQKNSFKEQYLLILKEILANNEKNDEEENSSDLKITIDLLKERCPAIPIEDYGHKTFLKYDEPNEGNSIAQLAHFLTDQETKKLQIDKKEIISFKIDGQNYQRIPIESMILNLVYISIYEKIEKSVASQFNLIDQLLIVLNPKSPYEMLKKDVIMHLSKINKDEINEFEKQMIHKNANIILSSENLDINNEHLNILYNEDYRKRIVQYENIRNEFMQIENDKNHISKIIDHNLKQIEESFKYLIKTKTIKDIRASNDININEIIHDLAAKILTPLKGFGNGYKIVKITPKTNGKIIEEACLHEKIFSKLAKNSIYSKESLEYDHVMVSESYNTIIKCYKNHSKYTEYAYNIKQLQFNQLHMCEIFINNVIECPNPQVRELCKQMIISIKKIQDMTSQNQLLEKPTLQKIAIDSNLDPNIKFSDLLIIGNADTGAKLLNELDYQLGNCMYDSTLRINMFNITNTKIRTEPITKIRQFDDQIIIQTKITDENQTIKFIDDSDGSDIGCVKFNATFAQPKIYLRFSHPVKMENNSMFIKGEIDQEFSIDVFTDSSSMHYIFILNEIESEFTQNQIETHKISISDTNEKIIFSFKKPGKFKAQMSMTFPQISFQTSAIFDIEVKNEQPTFMYKLDYLKNQEKCKPRVNLHIPSFIAIKSPDIPQCSGNIDLYSKIHNKEYLHLAYVKNNSSIKILNYNVDFVFQPSYFKIFIDKSYQPQLTKFKKARPYNCAGRFEYYNNQVILIMKEQSRKQSYVQLYYENDKLKCFVFKSKMTVKLNEPTNYSTKGISCSNDDQYKLLLKQIKEQQNVSFDFSRDPVIPWINIIQLFDQTKDELCESMIEKVSNDFTINNKETYFAIIEDNKIKPVENIPLKILSNKKISATNRKIIDVKTEKFNLLKTLNYDNLFEILDNLDTIKSALQLYRQIYEYDVKMALNIFKIYQVLKSLGENGIMHDTLKEVISIGNILFNSNSNLSTVEVIYDKNKTKSEIIMNFKKNKLSNYIYDGVSSSIYGHEPEKFKDPDEDDHSKLSKFERISTEEILEFNNFDNLYEIFTKEEPIKKVPPATMKPTETPKDEMTEGDNDEEIMETEILVGQVDEKTKEIDESKYPEFAYKKSISENSELYEISSLEKENVNCFIPKDAELVDGTIPNLDIFVFNVIERLIQSNFSIYIPNQHITILIDISHLSGSGYQNELFVNMMVSMHVLTAFEIPFSVWIFSCRNLCFCAKVPNEEFDNKRQCFIRDAYFLQRINPNSYVLSAIDTVTRLSVDKYTNLFIIFSTFVSSQTLRPYDEWKQKALERTGNKHIICLLEPYQHKCKDVDETLKNTVKDSDLIHVIKYTNVCKTVKELMTEIFSLSKNFSKGSQSLKTDILDVPCHKFNAISEFDDDFICYKKAIDIHRIRSKDIELKKMQSTIINGDFENINTSAFDDFGDINYIAPIMPLNKATKNVLSTHGYSIEIKGLIKSYLSKFTNLKIFKQKTGDKIRDYCADILIDCSNMVKMYSVDHCFISVLSILFSLKDLNIPYVNLVIVGKHLVKFLINGEVKYVLGNISTLSKLYSLIIEEASATRLFEEGVRQLLGHILDNSISHVMFIITDALIGQEHEEKIKEVLSIAYINMVKVIGIGTGPAPYRIENIFALSVYAKNPYKLRQALYKLIQMPIKKNAPRILTEITNYPPMQCESNTNEALLEPFAKTKLYNERLLQSINQESTDKSKLKGDYAQKSNFDLGVNGLFKEYKVLVMMFYEGDPDTADKNITQHTFEHGPEKDKDHEYITSPADKLKEKGFRYTIVKTYKDTVKELLSGEYSIAIVATCSDGFEGNEQNDPNYLEPFLNAIVSFYHEGGSLILFGENPPFIFEVNLILQRLPGINVMFDETNFEEGGKVMHASDANDGYIEAGYFQGPEYKFNAEINGSMHEDIPSIGAGILSLGEGKTLAIFITTDGSKIEDSFRIFSKTSSGRPACIFKVPKGREGALFIDNGGSKLFNDYIEEGAPRLVSNLSIGCVFYSHFRESHLNNLGIEPIKIKVNEEQIVPRATTLMKVRPPLLITILLDATDSMQPHIDKCKKYLKQLVAKTMQKVTQLKIYFQIIAYRDFSENEQMVEPYPITDSLVSATSNIGGIKAFGGCDPNENISIGFETALRTIDEFKKRESSSKHIFILVADSPNHDEDINTVVDGKTFYGSDVYIHANKDGVPWKDVWLHIDEKMKELDINKLACIAVKEKEDDFTKYQYKNWEKYGCAHINKIVRPYTIQTNSFDDIFVNNISDEVKLMYKSSYNGDEK</sequence>
<evidence type="ECO:0000256" key="2">
    <source>
        <dbReference type="ARBA" id="ARBA00022840"/>
    </source>
</evidence>
<feature type="region of interest" description="Disordered" evidence="3">
    <location>
        <begin position="1"/>
        <end position="24"/>
    </location>
</feature>
<protein>
    <recommendedName>
        <fullName evidence="4">AAA+ ATPase domain-containing protein</fullName>
    </recommendedName>
</protein>
<dbReference type="Gene3D" id="3.40.50.300">
    <property type="entry name" value="P-loop containing nucleotide triphosphate hydrolases"/>
    <property type="match status" value="4"/>
</dbReference>
<dbReference type="PROSITE" id="PS50890">
    <property type="entry name" value="PUA"/>
    <property type="match status" value="1"/>
</dbReference>
<dbReference type="PANTHER" id="PTHR48103">
    <property type="entry name" value="MIDASIN-RELATED"/>
    <property type="match status" value="1"/>
</dbReference>
<dbReference type="PANTHER" id="PTHR48103:SF2">
    <property type="entry name" value="MIDASIN"/>
    <property type="match status" value="1"/>
</dbReference>
<evidence type="ECO:0000259" key="4">
    <source>
        <dbReference type="SMART" id="SM00382"/>
    </source>
</evidence>
<dbReference type="EMBL" id="JAPFFF010000009">
    <property type="protein sequence ID" value="KAK8883163.1"/>
    <property type="molecule type" value="Genomic_DNA"/>
</dbReference>
<keyword evidence="1" id="KW-0547">Nucleotide-binding</keyword>
<keyword evidence="6" id="KW-1185">Reference proteome</keyword>
<dbReference type="InterPro" id="IPR003593">
    <property type="entry name" value="AAA+_ATPase"/>
</dbReference>
<feature type="domain" description="AAA+ ATPase" evidence="4">
    <location>
        <begin position="1537"/>
        <end position="1770"/>
    </location>
</feature>
<evidence type="ECO:0000256" key="3">
    <source>
        <dbReference type="SAM" id="MobiDB-lite"/>
    </source>
</evidence>
<evidence type="ECO:0000313" key="6">
    <source>
        <dbReference type="Proteomes" id="UP001470230"/>
    </source>
</evidence>
<dbReference type="SUPFAM" id="SSF52540">
    <property type="entry name" value="P-loop containing nucleoside triphosphate hydrolases"/>
    <property type="match status" value="4"/>
</dbReference>
<proteinExistence type="predicted"/>
<reference evidence="5 6" key="1">
    <citation type="submission" date="2024-04" db="EMBL/GenBank/DDBJ databases">
        <title>Tritrichomonas musculus Genome.</title>
        <authorList>
            <person name="Alves-Ferreira E."/>
            <person name="Grigg M."/>
            <person name="Lorenzi H."/>
            <person name="Galac M."/>
        </authorList>
    </citation>
    <scope>NUCLEOTIDE SEQUENCE [LARGE SCALE GENOMIC DNA]</scope>
    <source>
        <strain evidence="5 6">EAF2021</strain>
    </source>
</reference>
<name>A0ABR2JWG1_9EUKA</name>
<dbReference type="SUPFAM" id="SSF53300">
    <property type="entry name" value="vWA-like"/>
    <property type="match status" value="1"/>
</dbReference>
<dbReference type="Proteomes" id="UP001470230">
    <property type="component" value="Unassembled WGS sequence"/>
</dbReference>
<comment type="caution">
    <text evidence="5">The sequence shown here is derived from an EMBL/GenBank/DDBJ whole genome shotgun (WGS) entry which is preliminary data.</text>
</comment>
<accession>A0ABR2JWG1</accession>
<feature type="region of interest" description="Disordered" evidence="3">
    <location>
        <begin position="3500"/>
        <end position="3519"/>
    </location>
</feature>
<dbReference type="InterPro" id="IPR036465">
    <property type="entry name" value="vWFA_dom_sf"/>
</dbReference>
<dbReference type="Gene3D" id="3.40.50.410">
    <property type="entry name" value="von Willebrand factor, type A domain"/>
    <property type="match status" value="1"/>
</dbReference>
<evidence type="ECO:0000313" key="5">
    <source>
        <dbReference type="EMBL" id="KAK8883163.1"/>
    </source>
</evidence>
<dbReference type="Pfam" id="PF07728">
    <property type="entry name" value="AAA_5"/>
    <property type="match status" value="4"/>
</dbReference>
<evidence type="ECO:0000256" key="1">
    <source>
        <dbReference type="ARBA" id="ARBA00022741"/>
    </source>
</evidence>
<dbReference type="InterPro" id="IPR027417">
    <property type="entry name" value="P-loop_NTPase"/>
</dbReference>
<gene>
    <name evidence="5" type="ORF">M9Y10_045811</name>
</gene>
<feature type="domain" description="AAA+ ATPase" evidence="4">
    <location>
        <begin position="1261"/>
        <end position="1397"/>
    </location>
</feature>
<dbReference type="SMART" id="SM00382">
    <property type="entry name" value="AAA"/>
    <property type="match status" value="3"/>
</dbReference>
<feature type="domain" description="AAA+ ATPase" evidence="4">
    <location>
        <begin position="95"/>
        <end position="259"/>
    </location>
</feature>
<dbReference type="InterPro" id="IPR011704">
    <property type="entry name" value="ATPase_dyneun-rel_AAA"/>
</dbReference>
<keyword evidence="2" id="KW-0067">ATP-binding</keyword>
<organism evidence="5 6">
    <name type="scientific">Tritrichomonas musculus</name>
    <dbReference type="NCBI Taxonomy" id="1915356"/>
    <lineage>
        <taxon>Eukaryota</taxon>
        <taxon>Metamonada</taxon>
        <taxon>Parabasalia</taxon>
        <taxon>Tritrichomonadida</taxon>
        <taxon>Tritrichomonadidae</taxon>
        <taxon>Tritrichomonas</taxon>
    </lineage>
</organism>